<dbReference type="Gene3D" id="3.30.450.20">
    <property type="entry name" value="PAS domain"/>
    <property type="match status" value="1"/>
</dbReference>
<dbReference type="PROSITE" id="PS50113">
    <property type="entry name" value="PAC"/>
    <property type="match status" value="1"/>
</dbReference>
<dbReference type="RefSeq" id="WP_171367043.1">
    <property type="nucleotide sequence ID" value="NZ_VTXW01000004.1"/>
</dbReference>
<evidence type="ECO:0000256" key="9">
    <source>
        <dbReference type="SAM" id="Coils"/>
    </source>
</evidence>
<evidence type="ECO:0000259" key="11">
    <source>
        <dbReference type="PROSITE" id="PS50109"/>
    </source>
</evidence>
<dbReference type="SMART" id="SM00387">
    <property type="entry name" value="HATPase_c"/>
    <property type="match status" value="1"/>
</dbReference>
<keyword evidence="3 8" id="KW-0597">Phosphoprotein</keyword>
<keyword evidence="6" id="KW-0378">Hydrolase</keyword>
<dbReference type="SUPFAM" id="SSF55874">
    <property type="entry name" value="ATPase domain of HSP90 chaperone/DNA topoisomerase II/histidine kinase"/>
    <property type="match status" value="1"/>
</dbReference>
<keyword evidence="5" id="KW-0418">Kinase</keyword>
<dbReference type="SUPFAM" id="SSF47384">
    <property type="entry name" value="Homodimeric domain of signal transducing histidine kinase"/>
    <property type="match status" value="1"/>
</dbReference>
<dbReference type="SUPFAM" id="SSF52172">
    <property type="entry name" value="CheY-like"/>
    <property type="match status" value="1"/>
</dbReference>
<evidence type="ECO:0000259" key="14">
    <source>
        <dbReference type="PROSITE" id="PS50113"/>
    </source>
</evidence>
<accession>A0A7Y3YLU9</accession>
<name>A0A7Y3YLU9_9VIBR</name>
<dbReference type="PANTHER" id="PTHR43047">
    <property type="entry name" value="TWO-COMPONENT HISTIDINE PROTEIN KINASE"/>
    <property type="match status" value="1"/>
</dbReference>
<dbReference type="InterPro" id="IPR000700">
    <property type="entry name" value="PAS-assoc_C"/>
</dbReference>
<dbReference type="InterPro" id="IPR005467">
    <property type="entry name" value="His_kinase_dom"/>
</dbReference>
<dbReference type="GO" id="GO:0000155">
    <property type="term" value="F:phosphorelay sensor kinase activity"/>
    <property type="evidence" value="ECO:0007669"/>
    <property type="project" value="InterPro"/>
</dbReference>
<dbReference type="Pfam" id="PF00072">
    <property type="entry name" value="Response_reg"/>
    <property type="match status" value="1"/>
</dbReference>
<dbReference type="Proteomes" id="UP000525336">
    <property type="component" value="Unassembled WGS sequence"/>
</dbReference>
<evidence type="ECO:0000256" key="2">
    <source>
        <dbReference type="ARBA" id="ARBA00012438"/>
    </source>
</evidence>
<dbReference type="Gene3D" id="3.30.565.10">
    <property type="entry name" value="Histidine kinase-like ATPase, C-terminal domain"/>
    <property type="match status" value="1"/>
</dbReference>
<dbReference type="InterPro" id="IPR004358">
    <property type="entry name" value="Sig_transdc_His_kin-like_C"/>
</dbReference>
<dbReference type="SMART" id="SM00086">
    <property type="entry name" value="PAC"/>
    <property type="match status" value="1"/>
</dbReference>
<dbReference type="CDD" id="cd17546">
    <property type="entry name" value="REC_hyHK_CKI1_RcsC-like"/>
    <property type="match status" value="1"/>
</dbReference>
<dbReference type="Gene3D" id="3.40.50.2300">
    <property type="match status" value="1"/>
</dbReference>
<dbReference type="SMART" id="SM00091">
    <property type="entry name" value="PAS"/>
    <property type="match status" value="1"/>
</dbReference>
<dbReference type="PROSITE" id="PS50110">
    <property type="entry name" value="RESPONSE_REGULATORY"/>
    <property type="match status" value="1"/>
</dbReference>
<dbReference type="EC" id="2.7.13.3" evidence="2"/>
<dbReference type="CDD" id="cd00082">
    <property type="entry name" value="HisKA"/>
    <property type="match status" value="1"/>
</dbReference>
<dbReference type="InterPro" id="IPR001789">
    <property type="entry name" value="Sig_transdc_resp-reg_receiver"/>
</dbReference>
<dbReference type="FunFam" id="3.30.565.10:FF:000010">
    <property type="entry name" value="Sensor histidine kinase RcsC"/>
    <property type="match status" value="1"/>
</dbReference>
<comment type="catalytic activity">
    <reaction evidence="1">
        <text>ATP + protein L-histidine = ADP + protein N-phospho-L-histidine.</text>
        <dbReference type="EC" id="2.7.13.3"/>
    </reaction>
</comment>
<feature type="transmembrane region" description="Helical" evidence="10">
    <location>
        <begin position="272"/>
        <end position="291"/>
    </location>
</feature>
<dbReference type="CDD" id="cd00130">
    <property type="entry name" value="PAS"/>
    <property type="match status" value="1"/>
</dbReference>
<dbReference type="CDD" id="cd16922">
    <property type="entry name" value="HATPase_EvgS-ArcB-TorS-like"/>
    <property type="match status" value="1"/>
</dbReference>
<keyword evidence="4" id="KW-0808">Transferase</keyword>
<dbReference type="GO" id="GO:0016787">
    <property type="term" value="F:hydrolase activity"/>
    <property type="evidence" value="ECO:0007669"/>
    <property type="project" value="UniProtKB-KW"/>
</dbReference>
<feature type="domain" description="PAS" evidence="13">
    <location>
        <begin position="322"/>
        <end position="366"/>
    </location>
</feature>
<evidence type="ECO:0000256" key="6">
    <source>
        <dbReference type="ARBA" id="ARBA00022801"/>
    </source>
</evidence>
<dbReference type="InterPro" id="IPR011006">
    <property type="entry name" value="CheY-like_superfamily"/>
</dbReference>
<feature type="domain" description="PAC" evidence="14">
    <location>
        <begin position="394"/>
        <end position="448"/>
    </location>
</feature>
<evidence type="ECO:0000256" key="3">
    <source>
        <dbReference type="ARBA" id="ARBA00022553"/>
    </source>
</evidence>
<organism evidence="15 16">
    <name type="scientific">Vibrio chagasii</name>
    <dbReference type="NCBI Taxonomy" id="170679"/>
    <lineage>
        <taxon>Bacteria</taxon>
        <taxon>Pseudomonadati</taxon>
        <taxon>Pseudomonadota</taxon>
        <taxon>Gammaproteobacteria</taxon>
        <taxon>Vibrionales</taxon>
        <taxon>Vibrionaceae</taxon>
        <taxon>Vibrio</taxon>
    </lineage>
</organism>
<dbReference type="InterPro" id="IPR001610">
    <property type="entry name" value="PAC"/>
</dbReference>
<dbReference type="SMART" id="SM00448">
    <property type="entry name" value="REC"/>
    <property type="match status" value="1"/>
</dbReference>
<dbReference type="Pfam" id="PF13426">
    <property type="entry name" value="PAS_9"/>
    <property type="match status" value="1"/>
</dbReference>
<sequence length="828" mass="92388">MAKLSSISPKVLLVLFLLLTSLTYGGISLYLLSSYSQSTVKQLQSGNSSFELESAKIFMEKYLEVAEDRIILASQYQGVIDAASSSNIESLSFNLERFKGQNQSMQFAVRDRTGQLLFEDTFRHPASKQEQAIFEAIANQEVDDRILYLLHDDTNHICIKLFMPLFQGSDFVGVLYGETAVDYDDFFGSFVTNRERWYELSQVSSPIASLIEEDDSHAHSHGHHSHIPIKNKYSEEDWLLTKTALTRGDLVLTQGVSRSFVTNQLLSLQKELLNGLLVVLVLSSILVFFIGQKLFVNPHKELAGSKKLLEESNKRLAEQERESHLLATVVKTARDGVVITDNKGRIEWVNSAFERMTGYRLDSIKGLRPGSFLQGEGTSVSTANRIGSAIQQGNQVKAEILNYAIDKTPYWIDIDIVPLRNVKGDVERFIAIERDITEFKQLEKELEEQANNARQANDAKSLFLATMSHEIRTPMNGLLGILQMLVEDLEKAEQREVLQLALDSGEHLIAILNDILDLAKIENDSLEIDPHSFKMCDITNPVLNTYQTLCSEKGIEFSLRDNSNASSVYSGDSVRIRQVILNLVGNALKFTANGSITVSINPLDHSAMEFTVEDTGIGIQAERLSSIFNEFEQADVSTTRHYGGTGLGLAICHKLVTLMNGKLTVQSELGTGSKFSFVINLPSIKAEDDKHPITEQVDLSPFKILVTDDNKMNLIIAKGFLDKLNVECVTCSSGYEALTHLETGHFNLFIIDNHMPEMNGLETVRKIRQAGHDDLVIFGWTADIMQTSTLAFIEAGANEVLTKPLIKSDLVEALSRYLNQIKTIDRAS</sequence>
<keyword evidence="9" id="KW-0175">Coiled coil</keyword>
<dbReference type="SUPFAM" id="SSF55785">
    <property type="entry name" value="PYP-like sensor domain (PAS domain)"/>
    <property type="match status" value="1"/>
</dbReference>
<reference evidence="15 16" key="1">
    <citation type="submission" date="2019-09" db="EMBL/GenBank/DDBJ databases">
        <title>Draft genome sequencing and comparative genomics of hatchery-associated Vibrios.</title>
        <authorList>
            <person name="Kehlet-Delgado H."/>
            <person name="Mueller R.S."/>
        </authorList>
    </citation>
    <scope>NUCLEOTIDE SEQUENCE [LARGE SCALE GENOMIC DNA]</scope>
    <source>
        <strain evidence="15 16">00-90-10</strain>
    </source>
</reference>
<comment type="caution">
    <text evidence="15">The sequence shown here is derived from an EMBL/GenBank/DDBJ whole genome shotgun (WGS) entry which is preliminary data.</text>
</comment>
<dbReference type="InterPro" id="IPR035965">
    <property type="entry name" value="PAS-like_dom_sf"/>
</dbReference>
<evidence type="ECO:0000313" key="15">
    <source>
        <dbReference type="EMBL" id="NOH32879.1"/>
    </source>
</evidence>
<dbReference type="InterPro" id="IPR036890">
    <property type="entry name" value="HATPase_C_sf"/>
</dbReference>
<gene>
    <name evidence="15" type="ORF">F0245_05715</name>
</gene>
<dbReference type="InterPro" id="IPR036097">
    <property type="entry name" value="HisK_dim/P_sf"/>
</dbReference>
<keyword evidence="10" id="KW-0472">Membrane</keyword>
<evidence type="ECO:0000256" key="5">
    <source>
        <dbReference type="ARBA" id="ARBA00022777"/>
    </source>
</evidence>
<feature type="domain" description="Response regulatory" evidence="12">
    <location>
        <begin position="703"/>
        <end position="818"/>
    </location>
</feature>
<dbReference type="Pfam" id="PF02518">
    <property type="entry name" value="HATPase_c"/>
    <property type="match status" value="1"/>
</dbReference>
<dbReference type="Gene3D" id="1.10.287.130">
    <property type="match status" value="1"/>
</dbReference>
<evidence type="ECO:0000259" key="12">
    <source>
        <dbReference type="PROSITE" id="PS50110"/>
    </source>
</evidence>
<dbReference type="InterPro" id="IPR000014">
    <property type="entry name" value="PAS"/>
</dbReference>
<dbReference type="NCBIfam" id="TIGR00229">
    <property type="entry name" value="sensory_box"/>
    <property type="match status" value="1"/>
</dbReference>
<dbReference type="PRINTS" id="PR00344">
    <property type="entry name" value="BCTRLSENSOR"/>
</dbReference>
<feature type="domain" description="Histidine kinase" evidence="11">
    <location>
        <begin position="466"/>
        <end position="683"/>
    </location>
</feature>
<evidence type="ECO:0000313" key="16">
    <source>
        <dbReference type="Proteomes" id="UP000525336"/>
    </source>
</evidence>
<dbReference type="AlphaFoldDB" id="A0A7Y3YLU9"/>
<evidence type="ECO:0000256" key="4">
    <source>
        <dbReference type="ARBA" id="ARBA00022679"/>
    </source>
</evidence>
<dbReference type="InterPro" id="IPR003661">
    <property type="entry name" value="HisK_dim/P_dom"/>
</dbReference>
<keyword evidence="7" id="KW-0902">Two-component regulatory system</keyword>
<proteinExistence type="predicted"/>
<evidence type="ECO:0000256" key="8">
    <source>
        <dbReference type="PROSITE-ProRule" id="PRU00169"/>
    </source>
</evidence>
<dbReference type="EMBL" id="VTXW01000004">
    <property type="protein sequence ID" value="NOH32879.1"/>
    <property type="molecule type" value="Genomic_DNA"/>
</dbReference>
<evidence type="ECO:0000256" key="10">
    <source>
        <dbReference type="SAM" id="Phobius"/>
    </source>
</evidence>
<feature type="coiled-coil region" evidence="9">
    <location>
        <begin position="432"/>
        <end position="495"/>
    </location>
</feature>
<dbReference type="Pfam" id="PF00512">
    <property type="entry name" value="HisKA"/>
    <property type="match status" value="1"/>
</dbReference>
<dbReference type="InterPro" id="IPR003594">
    <property type="entry name" value="HATPase_dom"/>
</dbReference>
<evidence type="ECO:0000256" key="7">
    <source>
        <dbReference type="ARBA" id="ARBA00023012"/>
    </source>
</evidence>
<keyword evidence="10" id="KW-1133">Transmembrane helix</keyword>
<dbReference type="PROSITE" id="PS50112">
    <property type="entry name" value="PAS"/>
    <property type="match status" value="1"/>
</dbReference>
<keyword evidence="10" id="KW-0812">Transmembrane</keyword>
<dbReference type="PROSITE" id="PS50109">
    <property type="entry name" value="HIS_KIN"/>
    <property type="match status" value="1"/>
</dbReference>
<dbReference type="PANTHER" id="PTHR43047:SF64">
    <property type="entry name" value="HISTIDINE KINASE CONTAINING CHEY-HOMOLOGOUS RECEIVER DOMAIN AND PAS DOMAIN-RELATED"/>
    <property type="match status" value="1"/>
</dbReference>
<protein>
    <recommendedName>
        <fullName evidence="2">histidine kinase</fullName>
        <ecNumber evidence="2">2.7.13.3</ecNumber>
    </recommendedName>
</protein>
<evidence type="ECO:0000256" key="1">
    <source>
        <dbReference type="ARBA" id="ARBA00000085"/>
    </source>
</evidence>
<feature type="modified residue" description="4-aspartylphosphate" evidence="8">
    <location>
        <position position="752"/>
    </location>
</feature>
<evidence type="ECO:0000259" key="13">
    <source>
        <dbReference type="PROSITE" id="PS50112"/>
    </source>
</evidence>
<dbReference type="SMART" id="SM00388">
    <property type="entry name" value="HisKA"/>
    <property type="match status" value="1"/>
</dbReference>